<sequence>MNRGATCLRSLNKSHRVITLVDKNKRKEGVMSFAEYCSYPFPTETLLISSQFFRLLFCSRLP</sequence>
<name>A0A0B6ZME3_9EUPU</name>
<gene>
    <name evidence="1" type="primary">ORF71236</name>
</gene>
<proteinExistence type="predicted"/>
<evidence type="ECO:0000313" key="1">
    <source>
        <dbReference type="EMBL" id="CEK69693.1"/>
    </source>
</evidence>
<accession>A0A0B6ZME3</accession>
<protein>
    <submittedName>
        <fullName evidence="1">Uncharacterized protein</fullName>
    </submittedName>
</protein>
<reference evidence="1" key="1">
    <citation type="submission" date="2014-12" db="EMBL/GenBank/DDBJ databases">
        <title>Insight into the proteome of Arion vulgaris.</title>
        <authorList>
            <person name="Aradska J."/>
            <person name="Bulat T."/>
            <person name="Smidak R."/>
            <person name="Sarate P."/>
            <person name="Gangsoo J."/>
            <person name="Sialana F."/>
            <person name="Bilban M."/>
            <person name="Lubec G."/>
        </authorList>
    </citation>
    <scope>NUCLEOTIDE SEQUENCE</scope>
    <source>
        <tissue evidence="1">Skin</tissue>
    </source>
</reference>
<organism evidence="1">
    <name type="scientific">Arion vulgaris</name>
    <dbReference type="NCBI Taxonomy" id="1028688"/>
    <lineage>
        <taxon>Eukaryota</taxon>
        <taxon>Metazoa</taxon>
        <taxon>Spiralia</taxon>
        <taxon>Lophotrochozoa</taxon>
        <taxon>Mollusca</taxon>
        <taxon>Gastropoda</taxon>
        <taxon>Heterobranchia</taxon>
        <taxon>Euthyneura</taxon>
        <taxon>Panpulmonata</taxon>
        <taxon>Eupulmonata</taxon>
        <taxon>Stylommatophora</taxon>
        <taxon>Helicina</taxon>
        <taxon>Arionoidea</taxon>
        <taxon>Arionidae</taxon>
        <taxon>Arion</taxon>
    </lineage>
</organism>
<dbReference type="EMBL" id="HACG01022828">
    <property type="protein sequence ID" value="CEK69693.1"/>
    <property type="molecule type" value="Transcribed_RNA"/>
</dbReference>
<dbReference type="AlphaFoldDB" id="A0A0B6ZME3"/>